<gene>
    <name evidence="5" type="ORF">NP493_73g02017</name>
</gene>
<dbReference type="PROSITE" id="PS50005">
    <property type="entry name" value="TPR"/>
    <property type="match status" value="1"/>
</dbReference>
<dbReference type="InterPro" id="IPR019734">
    <property type="entry name" value="TPR_rpt"/>
</dbReference>
<dbReference type="AlphaFoldDB" id="A0AAD9P9N8"/>
<sequence>MTTVACADNSLDTVLRGSYLSYKSEGMRFFHTGDFKRAIAWFDNAIELNPEDFESFLWRSRCHVMLGELADSLKDIDTAGTLEPNHPMGTFMRAETLYQMGEFEKALQVGGRKRL</sequence>
<evidence type="ECO:0000256" key="2">
    <source>
        <dbReference type="ARBA" id="ARBA00034139"/>
    </source>
</evidence>
<feature type="repeat" description="TPR" evidence="4">
    <location>
        <begin position="19"/>
        <end position="52"/>
    </location>
</feature>
<evidence type="ECO:0000256" key="1">
    <source>
        <dbReference type="ARBA" id="ARBA00004430"/>
    </source>
</evidence>
<organism evidence="5 6">
    <name type="scientific">Ridgeia piscesae</name>
    <name type="common">Tubeworm</name>
    <dbReference type="NCBI Taxonomy" id="27915"/>
    <lineage>
        <taxon>Eukaryota</taxon>
        <taxon>Metazoa</taxon>
        <taxon>Spiralia</taxon>
        <taxon>Lophotrochozoa</taxon>
        <taxon>Annelida</taxon>
        <taxon>Polychaeta</taxon>
        <taxon>Sedentaria</taxon>
        <taxon>Canalipalpata</taxon>
        <taxon>Sabellida</taxon>
        <taxon>Siboglinidae</taxon>
        <taxon>Ridgeia</taxon>
    </lineage>
</organism>
<dbReference type="SUPFAM" id="SSF48452">
    <property type="entry name" value="TPR-like"/>
    <property type="match status" value="1"/>
</dbReference>
<protein>
    <recommendedName>
        <fullName evidence="2">Outer dynein arm-docking complex subunit 4</fullName>
    </recommendedName>
    <alternativeName>
        <fullName evidence="3">Tetratricopeptide repeat protein 25</fullName>
    </alternativeName>
</protein>
<accession>A0AAD9P9N8</accession>
<keyword evidence="6" id="KW-1185">Reference proteome</keyword>
<evidence type="ECO:0000256" key="4">
    <source>
        <dbReference type="PROSITE-ProRule" id="PRU00339"/>
    </source>
</evidence>
<reference evidence="5" key="1">
    <citation type="journal article" date="2023" name="Mol. Biol. Evol.">
        <title>Third-Generation Sequencing Reveals the Adaptive Role of the Epigenome in Three Deep-Sea Polychaetes.</title>
        <authorList>
            <person name="Perez M."/>
            <person name="Aroh O."/>
            <person name="Sun Y."/>
            <person name="Lan Y."/>
            <person name="Juniper S.K."/>
            <person name="Young C.R."/>
            <person name="Angers B."/>
            <person name="Qian P.Y."/>
        </authorList>
    </citation>
    <scope>NUCLEOTIDE SEQUENCE</scope>
    <source>
        <strain evidence="5">R07B-5</strain>
    </source>
</reference>
<keyword evidence="4" id="KW-0802">TPR repeat</keyword>
<name>A0AAD9P9N8_RIDPI</name>
<evidence type="ECO:0000313" key="5">
    <source>
        <dbReference type="EMBL" id="KAK2190699.1"/>
    </source>
</evidence>
<evidence type="ECO:0000256" key="3">
    <source>
        <dbReference type="ARBA" id="ARBA00034143"/>
    </source>
</evidence>
<comment type="subcellular location">
    <subcellularLocation>
        <location evidence="1">Cytoplasm</location>
        <location evidence="1">Cytoskeleton</location>
        <location evidence="1">Cilium axoneme</location>
    </subcellularLocation>
</comment>
<dbReference type="Proteomes" id="UP001209878">
    <property type="component" value="Unassembled WGS sequence"/>
</dbReference>
<dbReference type="Pfam" id="PF12895">
    <property type="entry name" value="ANAPC3"/>
    <property type="match status" value="1"/>
</dbReference>
<dbReference type="EMBL" id="JAODUO010000071">
    <property type="protein sequence ID" value="KAK2190699.1"/>
    <property type="molecule type" value="Genomic_DNA"/>
</dbReference>
<dbReference type="InterPro" id="IPR040111">
    <property type="entry name" value="ODAD4"/>
</dbReference>
<dbReference type="PANTHER" id="PTHR23040">
    <property type="match status" value="1"/>
</dbReference>
<evidence type="ECO:0000313" key="6">
    <source>
        <dbReference type="Proteomes" id="UP001209878"/>
    </source>
</evidence>
<dbReference type="GO" id="GO:0005930">
    <property type="term" value="C:axoneme"/>
    <property type="evidence" value="ECO:0007669"/>
    <property type="project" value="UniProtKB-SubCell"/>
</dbReference>
<proteinExistence type="predicted"/>
<comment type="caution">
    <text evidence="5">The sequence shown here is derived from an EMBL/GenBank/DDBJ whole genome shotgun (WGS) entry which is preliminary data.</text>
</comment>
<dbReference type="InterPro" id="IPR011990">
    <property type="entry name" value="TPR-like_helical_dom_sf"/>
</dbReference>
<dbReference type="Gene3D" id="1.25.40.10">
    <property type="entry name" value="Tetratricopeptide repeat domain"/>
    <property type="match status" value="1"/>
</dbReference>